<dbReference type="AlphaFoldDB" id="A0AAU7CAX8"/>
<dbReference type="RefSeq" id="WP_406695012.1">
    <property type="nucleotide sequence ID" value="NZ_CP155447.1"/>
</dbReference>
<dbReference type="Gene3D" id="1.25.10.10">
    <property type="entry name" value="Leucine-rich Repeat Variant"/>
    <property type="match status" value="1"/>
</dbReference>
<dbReference type="InterPro" id="IPR016024">
    <property type="entry name" value="ARM-type_fold"/>
</dbReference>
<accession>A0AAU7CAX8</accession>
<dbReference type="InterPro" id="IPR000225">
    <property type="entry name" value="Armadillo"/>
</dbReference>
<reference evidence="1" key="1">
    <citation type="submission" date="2024-05" db="EMBL/GenBank/DDBJ databases">
        <title>Planctomycetes of the genus Singulisphaera possess chitinolytic capabilities.</title>
        <authorList>
            <person name="Ivanova A."/>
        </authorList>
    </citation>
    <scope>NUCLEOTIDE SEQUENCE</scope>
    <source>
        <strain evidence="1">Ch08T</strain>
    </source>
</reference>
<dbReference type="InterPro" id="IPR011989">
    <property type="entry name" value="ARM-like"/>
</dbReference>
<name>A0AAU7CAX8_9BACT</name>
<gene>
    <name evidence="1" type="ORF">V5E97_28625</name>
</gene>
<dbReference type="Pfam" id="PF00514">
    <property type="entry name" value="Arm"/>
    <property type="match status" value="1"/>
</dbReference>
<proteinExistence type="predicted"/>
<evidence type="ECO:0000313" key="1">
    <source>
        <dbReference type="EMBL" id="XBH02270.1"/>
    </source>
</evidence>
<organism evidence="1">
    <name type="scientific">Singulisphaera sp. Ch08</name>
    <dbReference type="NCBI Taxonomy" id="3120278"/>
    <lineage>
        <taxon>Bacteria</taxon>
        <taxon>Pseudomonadati</taxon>
        <taxon>Planctomycetota</taxon>
        <taxon>Planctomycetia</taxon>
        <taxon>Isosphaerales</taxon>
        <taxon>Isosphaeraceae</taxon>
        <taxon>Singulisphaera</taxon>
    </lineage>
</organism>
<dbReference type="SUPFAM" id="SSF48371">
    <property type="entry name" value="ARM repeat"/>
    <property type="match status" value="1"/>
</dbReference>
<protein>
    <submittedName>
        <fullName evidence="1">HEAT repeat domain-containing protein</fullName>
    </submittedName>
</protein>
<sequence length="458" mass="49710">MTGMRSLSRFGVAPLLLGLVLLLWGGAESFADRIVLRGGGEIRGKVVADPSRPDRVTVLLATGKTPLIFEKPRILQVIAEPSVLDEYVVRRGKVGPGAESQYDFGLWCESQKLADLAEFHYEAAVAQDKSFAPAHQKLGHTLVADRWLNADELRESQGLVLYKGKWVTKEDRDEREAQLTAGAEQASWVRRIRLLRQTIANSSEERARQAEQQLCEIRDPVAIVPLVRVLGRDEAPFRSLLDRVLGLIPGPEAAAALVNRLLAESAAEVREGTLAELEVRSDANIIPSFVKSLRSTNPQVVNRAAWALVNLGAVATVPKLVPALITTQYQMVMIPESNGPPPSAGGLGSVGVPIYTNGSSVGFLTPPAVGPGSVAYGATSVPVTPDLVSSLTVGNGTNHGNRGPLFKMMAYSYRNVEVHEALVEMTGQDFGYDISSWQRWVTKSFRAEPTPTRRVPQP</sequence>
<dbReference type="EMBL" id="CP155447">
    <property type="protein sequence ID" value="XBH02270.1"/>
    <property type="molecule type" value="Genomic_DNA"/>
</dbReference>